<comment type="caution">
    <text evidence="2">The sequence shown here is derived from an EMBL/GenBank/DDBJ whole genome shotgun (WGS) entry which is preliminary data.</text>
</comment>
<dbReference type="NCBIfam" id="TIGR01965">
    <property type="entry name" value="VCBS_repeat"/>
    <property type="match status" value="3"/>
</dbReference>
<feature type="non-terminal residue" evidence="2">
    <location>
        <position position="1"/>
    </location>
</feature>
<keyword evidence="3" id="KW-1185">Reference proteome</keyword>
<dbReference type="RefSeq" id="WP_211355863.1">
    <property type="nucleotide sequence ID" value="NZ_PJAI02000071.1"/>
</dbReference>
<organism evidence="2 3">
    <name type="scientific">Colwellia echini</name>
    <dbReference type="NCBI Taxonomy" id="1982103"/>
    <lineage>
        <taxon>Bacteria</taxon>
        <taxon>Pseudomonadati</taxon>
        <taxon>Pseudomonadota</taxon>
        <taxon>Gammaproteobacteria</taxon>
        <taxon>Alteromonadales</taxon>
        <taxon>Colwelliaceae</taxon>
        <taxon>Colwellia</taxon>
    </lineage>
</organism>
<gene>
    <name evidence="2" type="ORF">CWS31_017315</name>
</gene>
<reference evidence="2 3" key="1">
    <citation type="submission" date="2019-08" db="EMBL/GenBank/DDBJ databases">
        <title>Microbe sample from Colwellia echini.</title>
        <authorList>
            <person name="Christiansen L."/>
            <person name="Pathiraja D."/>
            <person name="Schultz-Johansen M."/>
            <person name="Choi I.-G."/>
            <person name="Stougaard P."/>
        </authorList>
    </citation>
    <scope>NUCLEOTIDE SEQUENCE [LARGE SCALE GENOMIC DNA]</scope>
    <source>
        <strain evidence="2 3">A3</strain>
    </source>
</reference>
<dbReference type="InterPro" id="IPR040853">
    <property type="entry name" value="RapA2_cadherin-like"/>
</dbReference>
<accession>A0ABY3MSF7</accession>
<dbReference type="Proteomes" id="UP000815846">
    <property type="component" value="Unassembled WGS sequence"/>
</dbReference>
<dbReference type="InterPro" id="IPR013783">
    <property type="entry name" value="Ig-like_fold"/>
</dbReference>
<evidence type="ECO:0000313" key="2">
    <source>
        <dbReference type="EMBL" id="TYK64129.1"/>
    </source>
</evidence>
<feature type="domain" description="RapA2 cadherin-like" evidence="1">
    <location>
        <begin position="194"/>
        <end position="263"/>
    </location>
</feature>
<feature type="domain" description="RapA2 cadherin-like" evidence="1">
    <location>
        <begin position="92"/>
        <end position="161"/>
    </location>
</feature>
<feature type="non-terminal residue" evidence="2">
    <location>
        <position position="306"/>
    </location>
</feature>
<dbReference type="Pfam" id="PF17803">
    <property type="entry name" value="Cadherin_4"/>
    <property type="match status" value="2"/>
</dbReference>
<sequence>AADITVTASDTSVTEDDASNNTATGTISVFDVDTGEGTLLSSTASYGTVVVDGTGVWEYSLDDSNAAVQALPDGETLTDTITFTSDDGTTETQTITITGSNDAADITVTATDTSVTEDDASNNTATGTVSVSDIDTGEGTLVSSTASYGTVVVDGTGVWEYSLDDSNAAVQALPDGETLTDTITFTSDDGTTETQTITITGSNDAADITVTASDTSVTEDDASNNTATGTVSVSDIDTGEGTLVSSTASYGTVVVDGTGVWEYSLDDSNAAVQALPAGQTLVDTITFTSDDGTTETQTITITGSND</sequence>
<evidence type="ECO:0000313" key="3">
    <source>
        <dbReference type="Proteomes" id="UP000815846"/>
    </source>
</evidence>
<dbReference type="Gene3D" id="2.60.40.10">
    <property type="entry name" value="Immunoglobulins"/>
    <property type="match status" value="3"/>
</dbReference>
<dbReference type="InterPro" id="IPR010221">
    <property type="entry name" value="VCBS_dom"/>
</dbReference>
<name>A0ABY3MSF7_9GAMM</name>
<proteinExistence type="predicted"/>
<protein>
    <recommendedName>
        <fullName evidence="1">RapA2 cadherin-like domain-containing protein</fullName>
    </recommendedName>
</protein>
<dbReference type="EMBL" id="PJAI02000071">
    <property type="protein sequence ID" value="TYK64129.1"/>
    <property type="molecule type" value="Genomic_DNA"/>
</dbReference>
<evidence type="ECO:0000259" key="1">
    <source>
        <dbReference type="Pfam" id="PF17803"/>
    </source>
</evidence>